<keyword evidence="2" id="KW-1185">Reference proteome</keyword>
<gene>
    <name evidence="1" type="ORF">GRI44_11095</name>
</gene>
<comment type="caution">
    <text evidence="1">The sequence shown here is derived from an EMBL/GenBank/DDBJ whole genome shotgun (WGS) entry which is preliminary data.</text>
</comment>
<evidence type="ECO:0000313" key="1">
    <source>
        <dbReference type="EMBL" id="MXP15295.1"/>
    </source>
</evidence>
<dbReference type="AlphaFoldDB" id="A0A6L7GI95"/>
<dbReference type="EMBL" id="WTYU01000002">
    <property type="protein sequence ID" value="MXP15295.1"/>
    <property type="molecule type" value="Genomic_DNA"/>
</dbReference>
<proteinExistence type="predicted"/>
<name>A0A6L7GI95_9SPHN</name>
<organism evidence="1 2">
    <name type="scientific">Allopontixanthobacter confluentis</name>
    <dbReference type="NCBI Taxonomy" id="1849021"/>
    <lineage>
        <taxon>Bacteria</taxon>
        <taxon>Pseudomonadati</taxon>
        <taxon>Pseudomonadota</taxon>
        <taxon>Alphaproteobacteria</taxon>
        <taxon>Sphingomonadales</taxon>
        <taxon>Erythrobacteraceae</taxon>
        <taxon>Allopontixanthobacter</taxon>
    </lineage>
</organism>
<sequence length="94" mass="9772">MAVAVMAGVEAHAAADTSVLRAFPSLIEKTGGWKMELARNGVADLSAFMQPGLAALLAVNARGQDAQPAARALWQEFSKARDALLGLVPTADQP</sequence>
<evidence type="ECO:0000313" key="2">
    <source>
        <dbReference type="Proteomes" id="UP000473531"/>
    </source>
</evidence>
<protein>
    <submittedName>
        <fullName evidence="1">Uncharacterized protein</fullName>
    </submittedName>
</protein>
<dbReference type="OrthoDB" id="7506955at2"/>
<reference evidence="1 2" key="1">
    <citation type="submission" date="2019-12" db="EMBL/GenBank/DDBJ databases">
        <title>Genomic-based taxomic classification of the family Erythrobacteraceae.</title>
        <authorList>
            <person name="Xu L."/>
        </authorList>
    </citation>
    <scope>NUCLEOTIDE SEQUENCE [LARGE SCALE GENOMIC DNA]</scope>
    <source>
        <strain evidence="1 2">KCTC 52259</strain>
    </source>
</reference>
<accession>A0A6L7GI95</accession>
<dbReference type="Proteomes" id="UP000473531">
    <property type="component" value="Unassembled WGS sequence"/>
</dbReference>